<feature type="transmembrane region" description="Helical" evidence="1">
    <location>
        <begin position="58"/>
        <end position="86"/>
    </location>
</feature>
<protein>
    <recommendedName>
        <fullName evidence="2">CAAX prenyl protease 2/Lysostaphin resistance protein A-like domain-containing protein</fullName>
    </recommendedName>
</protein>
<feature type="transmembrane region" description="Helical" evidence="1">
    <location>
        <begin position="98"/>
        <end position="117"/>
    </location>
</feature>
<proteinExistence type="predicted"/>
<dbReference type="KEGG" id="wfu:AXE80_00565"/>
<dbReference type="EMBL" id="CP014224">
    <property type="protein sequence ID" value="ANW94875.1"/>
    <property type="molecule type" value="Genomic_DNA"/>
</dbReference>
<evidence type="ECO:0000313" key="3">
    <source>
        <dbReference type="EMBL" id="ANW94875.1"/>
    </source>
</evidence>
<gene>
    <name evidence="3" type="ORF">AXE80_00565</name>
</gene>
<name>A0A1B1Y275_9FLAO</name>
<keyword evidence="1" id="KW-0812">Transmembrane</keyword>
<dbReference type="GO" id="GO:0004175">
    <property type="term" value="F:endopeptidase activity"/>
    <property type="evidence" value="ECO:0007669"/>
    <property type="project" value="UniProtKB-ARBA"/>
</dbReference>
<dbReference type="GO" id="GO:0080120">
    <property type="term" value="P:CAAX-box protein maturation"/>
    <property type="evidence" value="ECO:0007669"/>
    <property type="project" value="UniProtKB-ARBA"/>
</dbReference>
<dbReference type="InterPro" id="IPR003675">
    <property type="entry name" value="Rce1/LyrA-like_dom"/>
</dbReference>
<dbReference type="STRING" id="1790137.AXE80_00565"/>
<reference evidence="3 4" key="1">
    <citation type="submission" date="2016-02" db="EMBL/GenBank/DDBJ databases">
        <authorList>
            <person name="Wen L."/>
            <person name="He K."/>
            <person name="Yang H."/>
        </authorList>
    </citation>
    <scope>NUCLEOTIDE SEQUENCE [LARGE SCALE GENOMIC DNA]</scope>
    <source>
        <strain evidence="3 4">CZ1127</strain>
    </source>
</reference>
<dbReference type="RefSeq" id="WP_169816795.1">
    <property type="nucleotide sequence ID" value="NZ_CP014224.1"/>
</dbReference>
<evidence type="ECO:0000313" key="4">
    <source>
        <dbReference type="Proteomes" id="UP000092967"/>
    </source>
</evidence>
<dbReference type="Proteomes" id="UP000092967">
    <property type="component" value="Chromosome"/>
</dbReference>
<organism evidence="3 4">
    <name type="scientific">Wenyingzhuangia fucanilytica</name>
    <dbReference type="NCBI Taxonomy" id="1790137"/>
    <lineage>
        <taxon>Bacteria</taxon>
        <taxon>Pseudomonadati</taxon>
        <taxon>Bacteroidota</taxon>
        <taxon>Flavobacteriia</taxon>
        <taxon>Flavobacteriales</taxon>
        <taxon>Flavobacteriaceae</taxon>
        <taxon>Wenyingzhuangia</taxon>
    </lineage>
</organism>
<sequence>MLTNKDLLFISITTKPILWIEMIFVYTLFSVIPQEYIYRVFYFYRYKHFFKSSWKFNLVNALVFSLGHLMFNSPLVMLITFIGGYFFAHTYQKTKSMLWVSVEHIIYGGWLFTVGMGKMLGFPI</sequence>
<accession>A0A1B1Y275</accession>
<keyword evidence="1" id="KW-0472">Membrane</keyword>
<dbReference type="AlphaFoldDB" id="A0A1B1Y275"/>
<feature type="transmembrane region" description="Helical" evidence="1">
    <location>
        <begin position="17"/>
        <end position="37"/>
    </location>
</feature>
<evidence type="ECO:0000256" key="1">
    <source>
        <dbReference type="SAM" id="Phobius"/>
    </source>
</evidence>
<keyword evidence="4" id="KW-1185">Reference proteome</keyword>
<feature type="domain" description="CAAX prenyl protease 2/Lysostaphin resistance protein A-like" evidence="2">
    <location>
        <begin position="19"/>
        <end position="107"/>
    </location>
</feature>
<keyword evidence="1" id="KW-1133">Transmembrane helix</keyword>
<evidence type="ECO:0000259" key="2">
    <source>
        <dbReference type="Pfam" id="PF02517"/>
    </source>
</evidence>
<dbReference type="Pfam" id="PF02517">
    <property type="entry name" value="Rce1-like"/>
    <property type="match status" value="1"/>
</dbReference>